<dbReference type="Pfam" id="PF13921">
    <property type="entry name" value="Myb_DNA-bind_6"/>
    <property type="match status" value="1"/>
</dbReference>
<keyword evidence="8" id="KW-0238">DNA-binding</keyword>
<dbReference type="InterPro" id="IPR034904">
    <property type="entry name" value="FSCA_dom_sf"/>
</dbReference>
<dbReference type="Pfam" id="PF00249">
    <property type="entry name" value="Myb_DNA-binding"/>
    <property type="match status" value="1"/>
</dbReference>
<feature type="repeat" description="ARM" evidence="10">
    <location>
        <begin position="1655"/>
        <end position="1697"/>
    </location>
</feature>
<organism evidence="14 15">
    <name type="scientific">Albugo candida</name>
    <dbReference type="NCBI Taxonomy" id="65357"/>
    <lineage>
        <taxon>Eukaryota</taxon>
        <taxon>Sar</taxon>
        <taxon>Stramenopiles</taxon>
        <taxon>Oomycota</taxon>
        <taxon>Peronosporomycetes</taxon>
        <taxon>Albuginales</taxon>
        <taxon>Albuginaceae</taxon>
        <taxon>Albugo</taxon>
    </lineage>
</organism>
<accession>A0A024G3V4</accession>
<sequence>MPTDKNGRSSTSRVDLKEYNKMRRPFSSIVAPVSPPMNEASTVGSQLTLSNDTEEVASGAPQQHVQTKCISSPDYERIEGLMAIHMKKSNHKRKNNLFRGSKSCYYVVNDIRQPFLEFYTNDSCQQAVFILSLVNATLSFESDDANVVMEKCFCVDVQRWKKRDTVYFQPQSFLFFAEDQSKMLLWVKCIHLAIKQATQIENASQIEHQTFRARGPQSSASEIIANSEEDSLQEECDREDGIVERPILEKLCYSLAAELPVHPIDQETTMYNTFGSKSPDLKNVKAHDRMKAHWPRLNRILSPPMKGSEKVDSVISKSLDEVVPVSQTGKENSLQCASRKIIQGLHISRTGVTLNLKSNASKVNASIKSLTSNESLRNVDASLSDTSRPETLPPSNLQKLDFDVEAINVSGVLSGCNTGAIWEGGTQVVRALGSMKRAIILLSICVAGNYHRSIFYPLAAAGMITLAMSNTDAKLDQENTQVLQDIKENYFWSVVLCITVYVASLVQLSLGLCTVLAVMHIWSYVALQERKRVIRDHRYPINLVWGTDMIPSSIPNWASYPDIDRVDWLNNVLSTGWPYMKVAIQNTLLQSLDKLLENQKPVFVNSISMTKISLGDKTPQICGVKFVRADTITDEVTLDIEVVFVFSLSLDSGLLSILFQVRVVTDRTFVVQLKMITSVGAAAIISLRDLFLVGTLRVTLHPLWHEWPCFSSLSLSFTSQPAFDFSIKAAKINWAHVPFASDCGANSSLGSDAIQSKREPYLNEEKSKLKRYLRQNYCVKARKMFTFNVLRRAVAVKQCLHQIIYPSRSLISRSVFPNASCNCRRELSLWQGSASNHRQIWPPSWMLLGGTRNMFVQTEPTPNPNSLKFLPGKAVLDDRFTTGVDFVPGAPEIRQSPLAKKLFQIDGINRVFFGKDFISITKGDDMHWDALRAEIFATIIDFYGSGEATMSDEPIITDTTILPEDDEVVAMIKELLEQRIRPSVQDDGGDIFYKGFDFEKGIVKLQLAGACAGCPSSSVTLKSGVENMLKHYIPEVLGIEEVNDAELEEVNKKEFQTFEEKLRAAEHQGRNWRHIAKELGNQRTDVQCLHRWNKVLKPGLVKGPWTPEEDEILLRLVGRYQKVGKLRWSEIAVHLPGRIGKQCRERWCNHLDSSVRKGKWTSEEDDIIFMSQSRIGNKWSEIAKFLPGRTENAVKNRYNSAARRKWLRANQHRVQRQVVGYRNNNGCKEDMESAVGLTDADMNRKCEITGVRSTFHQPAPVLLAETMDSSEIVKTTSEYDCQLIKDSPYLNVDYTKQISPDLAESQGMSFFSNLCSNNGSTVDTTVSANPSYSEYTNCTSITIPRNSSFGASQDVLEAASTLRLQRASLEERNAMICCSPSTMLFESASTIEIKHESIKSPAFQNRMEISSAQIVSPPALYYAFPTNQSPFVHSNIATMEIAEDGLRNFLDSVAVSLAEEMKAMGNQTTREQKEEFNFDESDEGFTEALQINLQRLIAYAKSADTSLQREVAEKLANEAVKPDRQVQIVELCGLELLLPLTKSTDIEVQRLAAHALANLSVNSENQQKMASEGGIEMLIELLGSSNEHVQRQAAKAIANLAVNVDNKEKVAAAGGIKPLILLASSKHAGVAIEAVAALANLAVNDANEVAIAHEGGLSPIIEGVKSDSIELQSQIARALRNLSVNPENKQAIMRLGGVQALQQLAGSSNDRICQQASRALVNLGFDGAV</sequence>
<dbReference type="GO" id="GO:0008289">
    <property type="term" value="F:lipid binding"/>
    <property type="evidence" value="ECO:0007669"/>
    <property type="project" value="UniProtKB-KW"/>
</dbReference>
<keyword evidence="15" id="KW-1185">Reference proteome</keyword>
<dbReference type="InterPro" id="IPR017930">
    <property type="entry name" value="Myb_dom"/>
</dbReference>
<dbReference type="SMART" id="SM00717">
    <property type="entry name" value="SANT"/>
    <property type="match status" value="3"/>
</dbReference>
<dbReference type="InterPro" id="IPR036498">
    <property type="entry name" value="Nfu/NifU_N_sf"/>
</dbReference>
<dbReference type="CDD" id="cd21677">
    <property type="entry name" value="SMP_SYT"/>
    <property type="match status" value="1"/>
</dbReference>
<dbReference type="PROSITE" id="PS51847">
    <property type="entry name" value="SMP"/>
    <property type="match status" value="1"/>
</dbReference>
<feature type="repeat" description="ARM" evidence="10">
    <location>
        <begin position="1532"/>
        <end position="1574"/>
    </location>
</feature>
<evidence type="ECO:0000259" key="11">
    <source>
        <dbReference type="PROSITE" id="PS50090"/>
    </source>
</evidence>
<dbReference type="GO" id="GO:0003677">
    <property type="term" value="F:DNA binding"/>
    <property type="evidence" value="ECO:0007669"/>
    <property type="project" value="UniProtKB-KW"/>
</dbReference>
<dbReference type="Gene3D" id="1.10.10.60">
    <property type="entry name" value="Homeodomain-like"/>
    <property type="match status" value="3"/>
</dbReference>
<evidence type="ECO:0000256" key="6">
    <source>
        <dbReference type="ARBA" id="ARBA00023055"/>
    </source>
</evidence>
<dbReference type="SUPFAM" id="SSF117916">
    <property type="entry name" value="Fe-S cluster assembly (FSCA) domain-like"/>
    <property type="match status" value="1"/>
</dbReference>
<keyword evidence="4" id="KW-0813">Transport</keyword>
<dbReference type="InterPro" id="IPR009057">
    <property type="entry name" value="Homeodomain-like_sf"/>
</dbReference>
<evidence type="ECO:0008006" key="16">
    <source>
        <dbReference type="Google" id="ProtNLM"/>
    </source>
</evidence>
<dbReference type="PANTHER" id="PTHR11178">
    <property type="entry name" value="IRON-SULFUR CLUSTER SCAFFOLD PROTEIN NFU-RELATED"/>
    <property type="match status" value="1"/>
</dbReference>
<comment type="similarity">
    <text evidence="3">Belongs to the eutherian X-chromosome-specific Armcx family.</text>
</comment>
<name>A0A024G3V4_9STRA</name>
<feature type="repeat" description="ARM" evidence="10">
    <location>
        <begin position="1573"/>
        <end position="1615"/>
    </location>
</feature>
<evidence type="ECO:0000256" key="7">
    <source>
        <dbReference type="ARBA" id="ARBA00023121"/>
    </source>
</evidence>
<dbReference type="InterPro" id="IPR006911">
    <property type="entry name" value="ARM-rpt_dom"/>
</dbReference>
<dbReference type="Proteomes" id="UP000053237">
    <property type="component" value="Unassembled WGS sequence"/>
</dbReference>
<dbReference type="InterPro" id="IPR000225">
    <property type="entry name" value="Armadillo"/>
</dbReference>
<evidence type="ECO:0000256" key="5">
    <source>
        <dbReference type="ARBA" id="ARBA00022737"/>
    </source>
</evidence>
<dbReference type="GO" id="GO:0016020">
    <property type="term" value="C:membrane"/>
    <property type="evidence" value="ECO:0007669"/>
    <property type="project" value="UniProtKB-SubCell"/>
</dbReference>
<dbReference type="InterPro" id="IPR011989">
    <property type="entry name" value="ARM-like"/>
</dbReference>
<feature type="domain" description="HTH myb-type" evidence="12">
    <location>
        <begin position="1156"/>
        <end position="1206"/>
    </location>
</feature>
<comment type="subcellular location">
    <subcellularLocation>
        <location evidence="1">Membrane</location>
    </subcellularLocation>
</comment>
<evidence type="ECO:0000313" key="14">
    <source>
        <dbReference type="EMBL" id="CCI41534.1"/>
    </source>
</evidence>
<dbReference type="GO" id="GO:0016226">
    <property type="term" value="P:iron-sulfur cluster assembly"/>
    <property type="evidence" value="ECO:0007669"/>
    <property type="project" value="InterPro"/>
</dbReference>
<dbReference type="InterPro" id="IPR001005">
    <property type="entry name" value="SANT/Myb"/>
</dbReference>
<keyword evidence="7" id="KW-0446">Lipid-binding</keyword>
<evidence type="ECO:0000259" key="12">
    <source>
        <dbReference type="PROSITE" id="PS51294"/>
    </source>
</evidence>
<dbReference type="Pfam" id="PF08712">
    <property type="entry name" value="Nfu_N"/>
    <property type="match status" value="1"/>
</dbReference>
<protein>
    <recommendedName>
        <fullName evidence="16">NFU1 iron-sulfur cluster scaffold homolog, mitochondrial</fullName>
    </recommendedName>
</protein>
<dbReference type="Pfam" id="PF01106">
    <property type="entry name" value="NifU"/>
    <property type="match status" value="1"/>
</dbReference>
<dbReference type="CDD" id="cd00167">
    <property type="entry name" value="SANT"/>
    <property type="match status" value="3"/>
</dbReference>
<dbReference type="InterPro" id="IPR011993">
    <property type="entry name" value="PH-like_dom_sf"/>
</dbReference>
<dbReference type="PROSITE" id="PS51294">
    <property type="entry name" value="HTH_MYB"/>
    <property type="match status" value="3"/>
</dbReference>
<dbReference type="Gene3D" id="3.30.1370.70">
    <property type="entry name" value="Scaffold protein Nfu/NifU, N-terminal domain"/>
    <property type="match status" value="1"/>
</dbReference>
<proteinExistence type="inferred from homology"/>
<feature type="domain" description="Myb-like" evidence="11">
    <location>
        <begin position="1097"/>
        <end position="1151"/>
    </location>
</feature>
<evidence type="ECO:0000256" key="8">
    <source>
        <dbReference type="ARBA" id="ARBA00023125"/>
    </source>
</evidence>
<evidence type="ECO:0000256" key="9">
    <source>
        <dbReference type="ARBA" id="ARBA00023136"/>
    </source>
</evidence>
<dbReference type="SUPFAM" id="SSF50729">
    <property type="entry name" value="PH domain-like"/>
    <property type="match status" value="1"/>
</dbReference>
<keyword evidence="5" id="KW-0677">Repeat</keyword>
<reference evidence="14 15" key="1">
    <citation type="submission" date="2012-05" db="EMBL/GenBank/DDBJ databases">
        <title>Recombination and specialization in a pathogen metapopulation.</title>
        <authorList>
            <person name="Gardiner A."/>
            <person name="Kemen E."/>
            <person name="Schultz-Larsen T."/>
            <person name="MacLean D."/>
            <person name="Van Oosterhout C."/>
            <person name="Jones J.D.G."/>
        </authorList>
    </citation>
    <scope>NUCLEOTIDE SEQUENCE [LARGE SCALE GENOMIC DNA]</scope>
    <source>
        <strain evidence="14 15">Ac Nc2</strain>
    </source>
</reference>
<keyword evidence="9" id="KW-0472">Membrane</keyword>
<evidence type="ECO:0000256" key="3">
    <source>
        <dbReference type="ARBA" id="ARBA00010553"/>
    </source>
</evidence>
<keyword evidence="6" id="KW-0445">Lipid transport</keyword>
<dbReference type="SMART" id="SM00185">
    <property type="entry name" value="ARM"/>
    <property type="match status" value="5"/>
</dbReference>
<dbReference type="GO" id="GO:0051536">
    <property type="term" value="F:iron-sulfur cluster binding"/>
    <property type="evidence" value="ECO:0007669"/>
    <property type="project" value="InterPro"/>
</dbReference>
<dbReference type="Gene3D" id="2.30.29.30">
    <property type="entry name" value="Pleckstrin-homology domain (PH domain)/Phosphotyrosine-binding domain (PTB)"/>
    <property type="match status" value="1"/>
</dbReference>
<dbReference type="PANTHER" id="PTHR11178:SF1">
    <property type="entry name" value="NFU1 IRON-SULFUR CLUSTER SCAFFOLD HOMOLOG, MITOCHONDRIAL"/>
    <property type="match status" value="1"/>
</dbReference>
<feature type="domain" description="Myb-like" evidence="11">
    <location>
        <begin position="1047"/>
        <end position="1096"/>
    </location>
</feature>
<dbReference type="GO" id="GO:0005739">
    <property type="term" value="C:mitochondrion"/>
    <property type="evidence" value="ECO:0007669"/>
    <property type="project" value="TreeGrafter"/>
</dbReference>
<dbReference type="Gene3D" id="1.25.10.10">
    <property type="entry name" value="Leucine-rich Repeat Variant"/>
    <property type="match status" value="1"/>
</dbReference>
<evidence type="ECO:0000256" key="4">
    <source>
        <dbReference type="ARBA" id="ARBA00022448"/>
    </source>
</evidence>
<dbReference type="SUPFAM" id="SSF110836">
    <property type="entry name" value="Hypothetical protein SAV1430"/>
    <property type="match status" value="1"/>
</dbReference>
<comment type="caution">
    <text evidence="14">The sequence shown here is derived from an EMBL/GenBank/DDBJ whole genome shotgun (WGS) entry which is preliminary data.</text>
</comment>
<dbReference type="EMBL" id="CAIX01000020">
    <property type="protein sequence ID" value="CCI41534.1"/>
    <property type="molecule type" value="Genomic_DNA"/>
</dbReference>
<feature type="domain" description="Myb-like" evidence="11">
    <location>
        <begin position="1152"/>
        <end position="1202"/>
    </location>
</feature>
<dbReference type="SUPFAM" id="SSF46689">
    <property type="entry name" value="Homeodomain-like"/>
    <property type="match status" value="2"/>
</dbReference>
<dbReference type="GO" id="GO:0005506">
    <property type="term" value="F:iron ion binding"/>
    <property type="evidence" value="ECO:0007669"/>
    <property type="project" value="InterPro"/>
</dbReference>
<dbReference type="SMART" id="SM00932">
    <property type="entry name" value="Nfu_N"/>
    <property type="match status" value="1"/>
</dbReference>
<evidence type="ECO:0000313" key="15">
    <source>
        <dbReference type="Proteomes" id="UP000053237"/>
    </source>
</evidence>
<comment type="similarity">
    <text evidence="2">Belongs to the NifU family.</text>
</comment>
<evidence type="ECO:0000256" key="10">
    <source>
        <dbReference type="PROSITE-ProRule" id="PRU00259"/>
    </source>
</evidence>
<dbReference type="SUPFAM" id="SSF48371">
    <property type="entry name" value="ARM repeat"/>
    <property type="match status" value="1"/>
</dbReference>
<evidence type="ECO:0000256" key="2">
    <source>
        <dbReference type="ARBA" id="ARBA00006420"/>
    </source>
</evidence>
<feature type="domain" description="HTH myb-type" evidence="12">
    <location>
        <begin position="1062"/>
        <end position="1096"/>
    </location>
</feature>
<dbReference type="OrthoDB" id="565552at2759"/>
<dbReference type="PROSITE" id="PS50176">
    <property type="entry name" value="ARM_REPEAT"/>
    <property type="match status" value="4"/>
</dbReference>
<dbReference type="InParanoid" id="A0A024G3V4"/>
<dbReference type="GO" id="GO:0006869">
    <property type="term" value="P:lipid transport"/>
    <property type="evidence" value="ECO:0007669"/>
    <property type="project" value="UniProtKB-KW"/>
</dbReference>
<dbReference type="InterPro" id="IPR001075">
    <property type="entry name" value="NIF_FeS_clus_asmbl_NifU_C"/>
</dbReference>
<evidence type="ECO:0000259" key="13">
    <source>
        <dbReference type="PROSITE" id="PS51847"/>
    </source>
</evidence>
<dbReference type="PROSITE" id="PS50090">
    <property type="entry name" value="MYB_LIKE"/>
    <property type="match status" value="3"/>
</dbReference>
<dbReference type="Pfam" id="PF04826">
    <property type="entry name" value="Arm_2"/>
    <property type="match status" value="1"/>
</dbReference>
<evidence type="ECO:0000256" key="1">
    <source>
        <dbReference type="ARBA" id="ARBA00004370"/>
    </source>
</evidence>
<feature type="domain" description="HTH myb-type" evidence="12">
    <location>
        <begin position="1097"/>
        <end position="1155"/>
    </location>
</feature>
<feature type="domain" description="SMP-LTD" evidence="13">
    <location>
        <begin position="562"/>
        <end position="814"/>
    </location>
</feature>
<dbReference type="FunFam" id="1.10.10.60:FF:000010">
    <property type="entry name" value="Transcriptional activator Myb isoform A"/>
    <property type="match status" value="1"/>
</dbReference>
<dbReference type="Gene3D" id="3.30.300.130">
    <property type="entry name" value="Fe-S cluster assembly (FSCA)"/>
    <property type="match status" value="1"/>
</dbReference>
<feature type="repeat" description="ARM" evidence="10">
    <location>
        <begin position="1614"/>
        <end position="1656"/>
    </location>
</feature>
<dbReference type="FunFam" id="3.30.300.130:FF:000001">
    <property type="entry name" value="NFU1 iron-sulfur cluster scaffold"/>
    <property type="match status" value="1"/>
</dbReference>
<dbReference type="InterPro" id="IPR031468">
    <property type="entry name" value="SMP_LBD"/>
</dbReference>
<dbReference type="InterPro" id="IPR016024">
    <property type="entry name" value="ARM-type_fold"/>
</dbReference>
<dbReference type="InterPro" id="IPR014824">
    <property type="entry name" value="Nfu/NifU_N"/>
</dbReference>
<gene>
    <name evidence="14" type="ORF">BN9_023180</name>
</gene>
<dbReference type="STRING" id="65357.A0A024G3V4"/>